<dbReference type="InterPro" id="IPR036868">
    <property type="entry name" value="TusA-like_sf"/>
</dbReference>
<reference evidence="2" key="1">
    <citation type="submission" date="2017-11" db="EMBL/GenBank/DDBJ databases">
        <title>Three new genomes from thermophilic consortium.</title>
        <authorList>
            <person name="Quaggio R."/>
            <person name="Amgarten D."/>
            <person name="Setubal J.C."/>
        </authorList>
    </citation>
    <scope>NUCLEOTIDE SEQUENCE</scope>
    <source>
        <strain evidence="2">ZCTH01-B2</strain>
    </source>
</reference>
<dbReference type="AlphaFoldDB" id="A0A953I148"/>
<dbReference type="Gene3D" id="3.30.110.40">
    <property type="entry name" value="TusA-like domain"/>
    <property type="match status" value="1"/>
</dbReference>
<dbReference type="Pfam" id="PF01206">
    <property type="entry name" value="TusA"/>
    <property type="match status" value="1"/>
</dbReference>
<name>A0A953I148_SYMTR</name>
<sequence length="74" mass="8647">MATYTLNVYGEMCPAPLLKAEAKLRSMQPGDLLIMESDHSCTVRLLREHLRKLPCRFRVEEVADGIWQFRIERL</sequence>
<comment type="caution">
    <text evidence="2">The sequence shown here is derived from an EMBL/GenBank/DDBJ whole genome shotgun (WGS) entry which is preliminary data.</text>
</comment>
<accession>A0A953I148</accession>
<protein>
    <submittedName>
        <fullName evidence="2">Sulfurtransferase TusA family protein</fullName>
    </submittedName>
</protein>
<dbReference type="Proteomes" id="UP000732377">
    <property type="component" value="Unassembled WGS sequence"/>
</dbReference>
<dbReference type="SUPFAM" id="SSF64307">
    <property type="entry name" value="SirA-like"/>
    <property type="match status" value="1"/>
</dbReference>
<evidence type="ECO:0000313" key="2">
    <source>
        <dbReference type="EMBL" id="MBY6276467.1"/>
    </source>
</evidence>
<organism evidence="2 3">
    <name type="scientific">Symbiobacterium thermophilum</name>
    <dbReference type="NCBI Taxonomy" id="2734"/>
    <lineage>
        <taxon>Bacteria</taxon>
        <taxon>Bacillati</taxon>
        <taxon>Bacillota</taxon>
        <taxon>Clostridia</taxon>
        <taxon>Eubacteriales</taxon>
        <taxon>Symbiobacteriaceae</taxon>
        <taxon>Symbiobacterium</taxon>
    </lineage>
</organism>
<gene>
    <name evidence="2" type="ORF">CWE10_09675</name>
</gene>
<evidence type="ECO:0000313" key="3">
    <source>
        <dbReference type="Proteomes" id="UP000732377"/>
    </source>
</evidence>
<dbReference type="PROSITE" id="PS01148">
    <property type="entry name" value="UPF0033"/>
    <property type="match status" value="1"/>
</dbReference>
<proteinExistence type="predicted"/>
<feature type="domain" description="UPF0033" evidence="1">
    <location>
        <begin position="6"/>
        <end position="30"/>
    </location>
</feature>
<dbReference type="OMA" id="DCLGDMC"/>
<dbReference type="RefSeq" id="WP_011194240.1">
    <property type="nucleotide sequence ID" value="NZ_JACSIR010000120.1"/>
</dbReference>
<evidence type="ECO:0000259" key="1">
    <source>
        <dbReference type="PROSITE" id="PS01148"/>
    </source>
</evidence>
<dbReference type="CDD" id="cd00291">
    <property type="entry name" value="SirA_YedF_YeeD"/>
    <property type="match status" value="1"/>
</dbReference>
<dbReference type="EMBL" id="PIUK01000083">
    <property type="protein sequence ID" value="MBY6276467.1"/>
    <property type="molecule type" value="Genomic_DNA"/>
</dbReference>
<dbReference type="InterPro" id="IPR001455">
    <property type="entry name" value="TusA-like"/>
</dbReference>